<proteinExistence type="predicted"/>
<reference evidence="2" key="1">
    <citation type="submission" date="2014-09" db="EMBL/GenBank/DDBJ databases">
        <authorList>
            <person name="Magalhaes I.L.F."/>
            <person name="Oliveira U."/>
            <person name="Santos F.R."/>
            <person name="Vidigal T.H.D.A."/>
            <person name="Brescovit A.D."/>
            <person name="Santos A.J."/>
        </authorList>
    </citation>
    <scope>NUCLEOTIDE SEQUENCE</scope>
    <source>
        <tissue evidence="2">Shoot tissue taken approximately 20 cm above the soil surface</tissue>
    </source>
</reference>
<name>A0A0A9F7C9_ARUDO</name>
<dbReference type="EMBL" id="GBRH01193748">
    <property type="protein sequence ID" value="JAE04148.1"/>
    <property type="molecule type" value="Transcribed_RNA"/>
</dbReference>
<protein>
    <recommendedName>
        <fullName evidence="3">Secreted protein</fullName>
    </recommendedName>
</protein>
<keyword evidence="1" id="KW-0732">Signal</keyword>
<feature type="signal peptide" evidence="1">
    <location>
        <begin position="1"/>
        <end position="25"/>
    </location>
</feature>
<accession>A0A0A9F7C9</accession>
<organism evidence="2">
    <name type="scientific">Arundo donax</name>
    <name type="common">Giant reed</name>
    <name type="synonym">Donax arundinaceus</name>
    <dbReference type="NCBI Taxonomy" id="35708"/>
    <lineage>
        <taxon>Eukaryota</taxon>
        <taxon>Viridiplantae</taxon>
        <taxon>Streptophyta</taxon>
        <taxon>Embryophyta</taxon>
        <taxon>Tracheophyta</taxon>
        <taxon>Spermatophyta</taxon>
        <taxon>Magnoliopsida</taxon>
        <taxon>Liliopsida</taxon>
        <taxon>Poales</taxon>
        <taxon>Poaceae</taxon>
        <taxon>PACMAD clade</taxon>
        <taxon>Arundinoideae</taxon>
        <taxon>Arundineae</taxon>
        <taxon>Arundo</taxon>
    </lineage>
</organism>
<evidence type="ECO:0008006" key="3">
    <source>
        <dbReference type="Google" id="ProtNLM"/>
    </source>
</evidence>
<reference evidence="2" key="2">
    <citation type="journal article" date="2015" name="Data Brief">
        <title>Shoot transcriptome of the giant reed, Arundo donax.</title>
        <authorList>
            <person name="Barrero R.A."/>
            <person name="Guerrero F.D."/>
            <person name="Moolhuijzen P."/>
            <person name="Goolsby J.A."/>
            <person name="Tidwell J."/>
            <person name="Bellgard S.E."/>
            <person name="Bellgard M.I."/>
        </authorList>
    </citation>
    <scope>NUCLEOTIDE SEQUENCE</scope>
    <source>
        <tissue evidence="2">Shoot tissue taken approximately 20 cm above the soil surface</tissue>
    </source>
</reference>
<feature type="chain" id="PRO_5002045688" description="Secreted protein" evidence="1">
    <location>
        <begin position="26"/>
        <end position="100"/>
    </location>
</feature>
<evidence type="ECO:0000256" key="1">
    <source>
        <dbReference type="SAM" id="SignalP"/>
    </source>
</evidence>
<dbReference type="AlphaFoldDB" id="A0A0A9F7C9"/>
<sequence>MLLLVDHKCILLLLVLPMRLQQWYLEPLLLFLPAHRQQHYSPLIQLNLVLSTSWSTNKLNNFTNNCSNSSSSSSVSSGPPRWMRLSRQLTSRTIACHLQG</sequence>
<evidence type="ECO:0000313" key="2">
    <source>
        <dbReference type="EMBL" id="JAE04148.1"/>
    </source>
</evidence>